<sequence>MALRYRAGIIAAASAMALSLAIPAASAEAPPIPVVNGHTDNWVNEGSASVTYDNGTTLTRQDDVLEALQQCNWQSVSCRTEKINAGQVTKWYDAENTDQNVGPIENCGSESKQPITQAITAAHTFSWGWNIGVSVDLNLVKDKLGIGATAGFTQSTTETSQGTLTIHVEPGKKGMVKLGYDMDRKVSDVTIKGGKFGGAQITGLRTETPLPEGNRMGQDIVRCGQTLLNGR</sequence>
<feature type="signal peptide" evidence="1">
    <location>
        <begin position="1"/>
        <end position="27"/>
    </location>
</feature>
<accession>A0ABZ1FEQ1</accession>
<evidence type="ECO:0000313" key="2">
    <source>
        <dbReference type="EMBL" id="WSB68425.1"/>
    </source>
</evidence>
<organism evidence="2 3">
    <name type="scientific">Streptomyces decoyicus</name>
    <dbReference type="NCBI Taxonomy" id="249567"/>
    <lineage>
        <taxon>Bacteria</taxon>
        <taxon>Bacillati</taxon>
        <taxon>Actinomycetota</taxon>
        <taxon>Actinomycetes</taxon>
        <taxon>Kitasatosporales</taxon>
        <taxon>Streptomycetaceae</taxon>
        <taxon>Streptomyces</taxon>
    </lineage>
</organism>
<dbReference type="Proteomes" id="UP001344251">
    <property type="component" value="Chromosome"/>
</dbReference>
<evidence type="ECO:0000256" key="1">
    <source>
        <dbReference type="SAM" id="SignalP"/>
    </source>
</evidence>
<feature type="chain" id="PRO_5045820367" evidence="1">
    <location>
        <begin position="28"/>
        <end position="231"/>
    </location>
</feature>
<keyword evidence="1" id="KW-0732">Signal</keyword>
<evidence type="ECO:0000313" key="3">
    <source>
        <dbReference type="Proteomes" id="UP001344251"/>
    </source>
</evidence>
<reference evidence="2 3" key="1">
    <citation type="submission" date="2022-10" db="EMBL/GenBank/DDBJ databases">
        <title>The complete genomes of actinobacterial strains from the NBC collection.</title>
        <authorList>
            <person name="Joergensen T.S."/>
            <person name="Alvarez Arevalo M."/>
            <person name="Sterndorff E.B."/>
            <person name="Faurdal D."/>
            <person name="Vuksanovic O."/>
            <person name="Mourched A.-S."/>
            <person name="Charusanti P."/>
            <person name="Shaw S."/>
            <person name="Blin K."/>
            <person name="Weber T."/>
        </authorList>
    </citation>
    <scope>NUCLEOTIDE SEQUENCE [LARGE SCALE GENOMIC DNA]</scope>
    <source>
        <strain evidence="2 3">NBC 01774</strain>
    </source>
</reference>
<dbReference type="EMBL" id="CP109106">
    <property type="protein sequence ID" value="WSB68425.1"/>
    <property type="molecule type" value="Genomic_DNA"/>
</dbReference>
<proteinExistence type="predicted"/>
<name>A0ABZ1FEQ1_9ACTN</name>
<keyword evidence="3" id="KW-1185">Reference proteome</keyword>
<protein>
    <submittedName>
        <fullName evidence="2">Uncharacterized protein</fullName>
    </submittedName>
</protein>
<dbReference type="RefSeq" id="WP_326617899.1">
    <property type="nucleotide sequence ID" value="NZ_CP109106.1"/>
</dbReference>
<gene>
    <name evidence="2" type="ORF">OG863_10915</name>
</gene>